<sequence>MNKIIKNLPLPVVGLMLALATTGNLVLSYGEIYKNIFGILSTIILALVVIKIIKYPREVAEDLKNPVVASVFPTLSMGIILLAAYIKPYLGSFALGLWILGLVFHVLLLVHFTRKYVLSFTINKVFPSWFIVYVGIVVGSVTAPVFDKIYLGQIIFWFGFLGYLVFLPIILYRTLKVKGIPEPALPTLMIFSAPASLCLAGYINSFPEKNMFIIGFLLALSQFTLLMVLIQLPKLLKLKFYPSYSAFTFPLAISAISIKLVNGFLTNAGRSIAALQYLVKFEELLALTLVLYVLFRYIHFLLSKSKSTKVTTA</sequence>
<feature type="transmembrane region" description="Helical" evidence="5">
    <location>
        <begin position="184"/>
        <end position="205"/>
    </location>
</feature>
<feature type="transmembrane region" description="Helical" evidence="5">
    <location>
        <begin position="149"/>
        <end position="172"/>
    </location>
</feature>
<dbReference type="InterPro" id="IPR038665">
    <property type="entry name" value="Voltage-dep_anion_channel_sf"/>
</dbReference>
<feature type="transmembrane region" description="Helical" evidence="5">
    <location>
        <begin position="12"/>
        <end position="30"/>
    </location>
</feature>
<evidence type="ECO:0000256" key="5">
    <source>
        <dbReference type="SAM" id="Phobius"/>
    </source>
</evidence>
<organism evidence="6 7">
    <name type="scientific">Irregularibacter muris</name>
    <dbReference type="NCBI Taxonomy" id="1796619"/>
    <lineage>
        <taxon>Bacteria</taxon>
        <taxon>Bacillati</taxon>
        <taxon>Bacillota</taxon>
        <taxon>Clostridia</taxon>
        <taxon>Eubacteriales</taxon>
        <taxon>Eubacteriaceae</taxon>
        <taxon>Irregularibacter</taxon>
    </lineage>
</organism>
<keyword evidence="3 5" id="KW-1133">Transmembrane helix</keyword>
<evidence type="ECO:0000256" key="1">
    <source>
        <dbReference type="ARBA" id="ARBA00004141"/>
    </source>
</evidence>
<gene>
    <name evidence="6" type="ORF">NSA47_04715</name>
</gene>
<accession>A0AAE3KYW0</accession>
<evidence type="ECO:0000256" key="3">
    <source>
        <dbReference type="ARBA" id="ARBA00022989"/>
    </source>
</evidence>
<evidence type="ECO:0000313" key="7">
    <source>
        <dbReference type="Proteomes" id="UP001205748"/>
    </source>
</evidence>
<dbReference type="CDD" id="cd09325">
    <property type="entry name" value="TDT_C4-dicarb_trans"/>
    <property type="match status" value="1"/>
</dbReference>
<keyword evidence="7" id="KW-1185">Reference proteome</keyword>
<evidence type="ECO:0000313" key="6">
    <source>
        <dbReference type="EMBL" id="MCR1898290.1"/>
    </source>
</evidence>
<dbReference type="RefSeq" id="WP_257529941.1">
    <property type="nucleotide sequence ID" value="NZ_JANKAS010000003.1"/>
</dbReference>
<proteinExistence type="predicted"/>
<feature type="transmembrane region" description="Helical" evidence="5">
    <location>
        <begin position="284"/>
        <end position="302"/>
    </location>
</feature>
<dbReference type="GO" id="GO:0005886">
    <property type="term" value="C:plasma membrane"/>
    <property type="evidence" value="ECO:0007669"/>
    <property type="project" value="TreeGrafter"/>
</dbReference>
<dbReference type="InterPro" id="IPR052951">
    <property type="entry name" value="Tellurite_res_ion_channel"/>
</dbReference>
<name>A0AAE3KYW0_9FIRM</name>
<dbReference type="InterPro" id="IPR004695">
    <property type="entry name" value="SLAC1/Mae1/Ssu1/TehA"/>
</dbReference>
<dbReference type="Gene3D" id="1.50.10.150">
    <property type="entry name" value="Voltage-dependent anion channel"/>
    <property type="match status" value="1"/>
</dbReference>
<keyword evidence="2 5" id="KW-0812">Transmembrane</keyword>
<reference evidence="6" key="1">
    <citation type="submission" date="2022-07" db="EMBL/GenBank/DDBJ databases">
        <title>Enhanced cultured diversity of the mouse gut microbiota enables custom-made synthetic communities.</title>
        <authorList>
            <person name="Afrizal A."/>
        </authorList>
    </citation>
    <scope>NUCLEOTIDE SEQUENCE</scope>
    <source>
        <strain evidence="6">DSM 28593</strain>
    </source>
</reference>
<dbReference type="Proteomes" id="UP001205748">
    <property type="component" value="Unassembled WGS sequence"/>
</dbReference>
<feature type="transmembrane region" description="Helical" evidence="5">
    <location>
        <begin position="65"/>
        <end position="86"/>
    </location>
</feature>
<feature type="transmembrane region" description="Helical" evidence="5">
    <location>
        <begin position="244"/>
        <end position="264"/>
    </location>
</feature>
<keyword evidence="4 5" id="KW-0472">Membrane</keyword>
<evidence type="ECO:0000256" key="4">
    <source>
        <dbReference type="ARBA" id="ARBA00023136"/>
    </source>
</evidence>
<dbReference type="Pfam" id="PF03595">
    <property type="entry name" value="SLAC1"/>
    <property type="match status" value="1"/>
</dbReference>
<feature type="transmembrane region" description="Helical" evidence="5">
    <location>
        <begin position="125"/>
        <end position="143"/>
    </location>
</feature>
<protein>
    <submittedName>
        <fullName evidence="6">TDT family transporter</fullName>
    </submittedName>
</protein>
<comment type="subcellular location">
    <subcellularLocation>
        <location evidence="1">Membrane</location>
        <topology evidence="1">Multi-pass membrane protein</topology>
    </subcellularLocation>
</comment>
<dbReference type="PANTHER" id="PTHR37955:SF1">
    <property type="entry name" value="DEP DOMAIN-CONTAINING PROTEIN"/>
    <property type="match status" value="1"/>
</dbReference>
<dbReference type="PANTHER" id="PTHR37955">
    <property type="entry name" value="TELLURITE RESISTANCE PROTEIN TEHA"/>
    <property type="match status" value="1"/>
</dbReference>
<feature type="transmembrane region" description="Helical" evidence="5">
    <location>
        <begin position="92"/>
        <end position="113"/>
    </location>
</feature>
<feature type="transmembrane region" description="Helical" evidence="5">
    <location>
        <begin position="211"/>
        <end position="232"/>
    </location>
</feature>
<dbReference type="AlphaFoldDB" id="A0AAE3KYW0"/>
<comment type="caution">
    <text evidence="6">The sequence shown here is derived from an EMBL/GenBank/DDBJ whole genome shotgun (WGS) entry which is preliminary data.</text>
</comment>
<dbReference type="GO" id="GO:0046583">
    <property type="term" value="F:monoatomic cation efflux transmembrane transporter activity"/>
    <property type="evidence" value="ECO:0007669"/>
    <property type="project" value="TreeGrafter"/>
</dbReference>
<evidence type="ECO:0000256" key="2">
    <source>
        <dbReference type="ARBA" id="ARBA00022692"/>
    </source>
</evidence>
<dbReference type="EMBL" id="JANKAS010000003">
    <property type="protein sequence ID" value="MCR1898290.1"/>
    <property type="molecule type" value="Genomic_DNA"/>
</dbReference>
<feature type="transmembrane region" description="Helical" evidence="5">
    <location>
        <begin position="36"/>
        <end position="53"/>
    </location>
</feature>